<dbReference type="eggNOG" id="ENOG503016B">
    <property type="taxonomic scope" value="Bacteria"/>
</dbReference>
<dbReference type="EMBL" id="AUND01000015">
    <property type="protein sequence ID" value="KEO53457.1"/>
    <property type="molecule type" value="Genomic_DNA"/>
</dbReference>
<organism evidence="2 3">
    <name type="scientific">Thioclava pacifica DSM 10166</name>
    <dbReference type="NCBI Taxonomy" id="1353537"/>
    <lineage>
        <taxon>Bacteria</taxon>
        <taxon>Pseudomonadati</taxon>
        <taxon>Pseudomonadota</taxon>
        <taxon>Alphaproteobacteria</taxon>
        <taxon>Rhodobacterales</taxon>
        <taxon>Paracoccaceae</taxon>
        <taxon>Thioclava</taxon>
    </lineage>
</organism>
<feature type="region of interest" description="Disordered" evidence="1">
    <location>
        <begin position="1"/>
        <end position="30"/>
    </location>
</feature>
<comment type="caution">
    <text evidence="2">The sequence shown here is derived from an EMBL/GenBank/DDBJ whole genome shotgun (WGS) entry which is preliminary data.</text>
</comment>
<evidence type="ECO:0000313" key="2">
    <source>
        <dbReference type="EMBL" id="KEO53457.1"/>
    </source>
</evidence>
<name>A0A074JVS8_9RHOB</name>
<reference evidence="2 3" key="1">
    <citation type="submission" date="2013-07" db="EMBL/GenBank/DDBJ databases">
        <title>Thioclava pacifica DSM 10166 Genome Sequencing.</title>
        <authorList>
            <person name="Lai Q."/>
            <person name="Shao Z."/>
        </authorList>
    </citation>
    <scope>NUCLEOTIDE SEQUENCE [LARGE SCALE GENOMIC DNA]</scope>
    <source>
        <strain evidence="2 3">DSM 10166</strain>
    </source>
</reference>
<dbReference type="AlphaFoldDB" id="A0A074JVS8"/>
<dbReference type="OrthoDB" id="7868667at2"/>
<dbReference type="Proteomes" id="UP000027432">
    <property type="component" value="Unassembled WGS sequence"/>
</dbReference>
<accession>A0A074JVS8</accession>
<sequence>MEDLYRKRQEEKARSRAKDEERLARGEVTPSELQRQNMVFKNVRADRVGFVKSREPKSVKFLSL</sequence>
<keyword evidence="3" id="KW-1185">Reference proteome</keyword>
<protein>
    <submittedName>
        <fullName evidence="2">Uncharacterized protein</fullName>
    </submittedName>
</protein>
<evidence type="ECO:0000256" key="1">
    <source>
        <dbReference type="SAM" id="MobiDB-lite"/>
    </source>
</evidence>
<proteinExistence type="predicted"/>
<gene>
    <name evidence="2" type="ORF">TP2_17865</name>
</gene>
<feature type="compositionally biased region" description="Basic and acidic residues" evidence="1">
    <location>
        <begin position="1"/>
        <end position="25"/>
    </location>
</feature>
<evidence type="ECO:0000313" key="3">
    <source>
        <dbReference type="Proteomes" id="UP000027432"/>
    </source>
</evidence>